<dbReference type="Pfam" id="PF13966">
    <property type="entry name" value="zf-RVT"/>
    <property type="match status" value="1"/>
</dbReference>
<dbReference type="OrthoDB" id="1111300at2759"/>
<dbReference type="EMBL" id="JABWDY010036436">
    <property type="protein sequence ID" value="KAF5181230.1"/>
    <property type="molecule type" value="Genomic_DNA"/>
</dbReference>
<comment type="caution">
    <text evidence="2">The sequence shown here is derived from an EMBL/GenBank/DDBJ whole genome shotgun (WGS) entry which is preliminary data.</text>
</comment>
<keyword evidence="3" id="KW-1185">Reference proteome</keyword>
<evidence type="ECO:0000313" key="2">
    <source>
        <dbReference type="EMBL" id="KAF5181230.1"/>
    </source>
</evidence>
<gene>
    <name evidence="2" type="ORF">FRX31_029182</name>
</gene>
<proteinExistence type="predicted"/>
<sequence length="86" mass="9929">MIIPCLGGQILPVDWLSKLGMIIPNRCSLCQKEKENSEHLFQTCSFTSKVWDALMNGVTTDGRRKLKNWPKFNSSRWVTTVWQMTP</sequence>
<evidence type="ECO:0000313" key="3">
    <source>
        <dbReference type="Proteomes" id="UP000554482"/>
    </source>
</evidence>
<accession>A0A7J6VAI3</accession>
<dbReference type="AlphaFoldDB" id="A0A7J6VAI3"/>
<dbReference type="InterPro" id="IPR026960">
    <property type="entry name" value="RVT-Znf"/>
</dbReference>
<protein>
    <recommendedName>
        <fullName evidence="1">Reverse transcriptase zinc-binding domain-containing protein</fullName>
    </recommendedName>
</protein>
<reference evidence="2 3" key="1">
    <citation type="submission" date="2020-06" db="EMBL/GenBank/DDBJ databases">
        <title>Transcriptomic and genomic resources for Thalictrum thalictroides and T. hernandezii: Facilitating candidate gene discovery in an emerging model plant lineage.</title>
        <authorList>
            <person name="Arias T."/>
            <person name="Riano-Pachon D.M."/>
            <person name="Di Stilio V.S."/>
        </authorList>
    </citation>
    <scope>NUCLEOTIDE SEQUENCE [LARGE SCALE GENOMIC DNA]</scope>
    <source>
        <strain evidence="3">cv. WT478/WT964</strain>
        <tissue evidence="2">Leaves</tissue>
    </source>
</reference>
<evidence type="ECO:0000259" key="1">
    <source>
        <dbReference type="Pfam" id="PF13966"/>
    </source>
</evidence>
<name>A0A7J6VAI3_THATH</name>
<dbReference type="Proteomes" id="UP000554482">
    <property type="component" value="Unassembled WGS sequence"/>
</dbReference>
<organism evidence="2 3">
    <name type="scientific">Thalictrum thalictroides</name>
    <name type="common">Rue-anemone</name>
    <name type="synonym">Anemone thalictroides</name>
    <dbReference type="NCBI Taxonomy" id="46969"/>
    <lineage>
        <taxon>Eukaryota</taxon>
        <taxon>Viridiplantae</taxon>
        <taxon>Streptophyta</taxon>
        <taxon>Embryophyta</taxon>
        <taxon>Tracheophyta</taxon>
        <taxon>Spermatophyta</taxon>
        <taxon>Magnoliopsida</taxon>
        <taxon>Ranunculales</taxon>
        <taxon>Ranunculaceae</taxon>
        <taxon>Thalictroideae</taxon>
        <taxon>Thalictrum</taxon>
    </lineage>
</organism>
<feature type="domain" description="Reverse transcriptase zinc-binding" evidence="1">
    <location>
        <begin position="10"/>
        <end position="51"/>
    </location>
</feature>